<dbReference type="AlphaFoldDB" id="A0A0V0J7A0"/>
<gene>
    <name evidence="2" type="ORF">TR152857</name>
</gene>
<organism evidence="2">
    <name type="scientific">Schistocephalus solidus</name>
    <name type="common">Tapeworm</name>
    <dbReference type="NCBI Taxonomy" id="70667"/>
    <lineage>
        <taxon>Eukaryota</taxon>
        <taxon>Metazoa</taxon>
        <taxon>Spiralia</taxon>
        <taxon>Lophotrochozoa</taxon>
        <taxon>Platyhelminthes</taxon>
        <taxon>Cestoda</taxon>
        <taxon>Eucestoda</taxon>
        <taxon>Diphyllobothriidea</taxon>
        <taxon>Diphyllobothriidae</taxon>
        <taxon>Schistocephalus</taxon>
    </lineage>
</organism>
<evidence type="ECO:0000256" key="1">
    <source>
        <dbReference type="SAM" id="MobiDB-lite"/>
    </source>
</evidence>
<feature type="compositionally biased region" description="Basic residues" evidence="1">
    <location>
        <begin position="434"/>
        <end position="453"/>
    </location>
</feature>
<feature type="region of interest" description="Disordered" evidence="1">
    <location>
        <begin position="380"/>
        <end position="400"/>
    </location>
</feature>
<proteinExistence type="predicted"/>
<evidence type="ECO:0000313" key="2">
    <source>
        <dbReference type="EMBL" id="JAP61449.1"/>
    </source>
</evidence>
<feature type="region of interest" description="Disordered" evidence="1">
    <location>
        <begin position="1"/>
        <end position="49"/>
    </location>
</feature>
<dbReference type="EMBL" id="GEEE01001776">
    <property type="protein sequence ID" value="JAP61449.1"/>
    <property type="molecule type" value="Transcribed_RNA"/>
</dbReference>
<accession>A0A0V0J7A0</accession>
<sequence>MALCARGGKPSCMSADSTEEDDEEDEFDSTESTPPDDRQDTPCDWSKRRRRKRVEVPPIVEGLLETIEGRIPPLQNLTNGMNARSQAEVHAMLQVVLRDLGQAEPNVQYQYQHSKMQMTTEERTAYLDKFTTGELVRMLQYYLSNLDRPVFEPSKRLCQLAVLNDFIPSLTHKVNNTRILAEMQECCRSMDRQRLLLLAQVMLKLRLWMTKHVAYRVMSISRKTSEHVLLEASNFLGKLFSKCLIFIPAFLRASMIYRGGMSVKEARNLVVETIPEAPPSVLHRHQYSSADSDSIDNATLFLARMRRTKTSHGDKDNSNQYGCGNQNCNNYGYSLEVDRTDDRRDSVGTNYTALCSLNTENLCRMRISWVNMENLQRLSRPRALDRSPASGQTPGRRPMLSYGSDIRHSVFMLLICSLGVEYWHKLSFQAITRRTRRRRRKRRTKARRKHKRCVPGAATCML</sequence>
<feature type="region of interest" description="Disordered" evidence="1">
    <location>
        <begin position="434"/>
        <end position="454"/>
    </location>
</feature>
<feature type="compositionally biased region" description="Acidic residues" evidence="1">
    <location>
        <begin position="17"/>
        <end position="29"/>
    </location>
</feature>
<protein>
    <submittedName>
        <fullName evidence="2">Uncharacterized protein</fullName>
    </submittedName>
</protein>
<reference evidence="2" key="1">
    <citation type="submission" date="2016-01" db="EMBL/GenBank/DDBJ databases">
        <title>Reference transcriptome for the parasite Schistocephalus solidus: insights into the molecular evolution of parasitism.</title>
        <authorList>
            <person name="Hebert F.O."/>
            <person name="Grambauer S."/>
            <person name="Barber I."/>
            <person name="Landry C.R."/>
            <person name="Aubin-Horth N."/>
        </authorList>
    </citation>
    <scope>NUCLEOTIDE SEQUENCE</scope>
</reference>
<name>A0A0V0J7A0_SCHSO</name>